<protein>
    <recommendedName>
        <fullName evidence="4">Serine/threonine protein kinase</fullName>
    </recommendedName>
</protein>
<keyword evidence="3" id="KW-1185">Reference proteome</keyword>
<reference evidence="2 3" key="1">
    <citation type="submission" date="2020-10" db="EMBL/GenBank/DDBJ databases">
        <authorList>
            <person name="Castelo-Branco R."/>
            <person name="Eusebio N."/>
            <person name="Adriana R."/>
            <person name="Vieira A."/>
            <person name="Brugerolle De Fraissinette N."/>
            <person name="Rezende De Castro R."/>
            <person name="Schneider M.P."/>
            <person name="Vasconcelos V."/>
            <person name="Leao P.N."/>
        </authorList>
    </citation>
    <scope>NUCLEOTIDE SEQUENCE [LARGE SCALE GENOMIC DNA]</scope>
    <source>
        <strain evidence="2 3">LEGE 03274</strain>
    </source>
</reference>
<feature type="compositionally biased region" description="Pro residues" evidence="1">
    <location>
        <begin position="1"/>
        <end position="12"/>
    </location>
</feature>
<evidence type="ECO:0000256" key="1">
    <source>
        <dbReference type="SAM" id="MobiDB-lite"/>
    </source>
</evidence>
<feature type="compositionally biased region" description="Low complexity" evidence="1">
    <location>
        <begin position="14"/>
        <end position="33"/>
    </location>
</feature>
<organism evidence="2 3">
    <name type="scientific">Cyanobacterium stanieri LEGE 03274</name>
    <dbReference type="NCBI Taxonomy" id="1828756"/>
    <lineage>
        <taxon>Bacteria</taxon>
        <taxon>Bacillati</taxon>
        <taxon>Cyanobacteriota</taxon>
        <taxon>Cyanophyceae</taxon>
        <taxon>Oscillatoriophycideae</taxon>
        <taxon>Chroococcales</taxon>
        <taxon>Geminocystaceae</taxon>
        <taxon>Cyanobacterium</taxon>
    </lineage>
</organism>
<evidence type="ECO:0008006" key="4">
    <source>
        <dbReference type="Google" id="ProtNLM"/>
    </source>
</evidence>
<sequence>GSSRPNLPPTPPLQARNPQVNNNNTTNSNAQNNNPPPSPQQEVKNYFANRWQPPENLTQSIEYRLLINAQGSIVRITPVGQTAGFFIDRTPLPLQGEAITSPLTESESVTIRVIFSPDGNVNTFRE</sequence>
<feature type="non-terminal residue" evidence="2">
    <location>
        <position position="1"/>
    </location>
</feature>
<accession>A0ABR9V743</accession>
<gene>
    <name evidence="2" type="ORF">IQ215_13480</name>
</gene>
<comment type="caution">
    <text evidence="2">The sequence shown here is derived from an EMBL/GenBank/DDBJ whole genome shotgun (WGS) entry which is preliminary data.</text>
</comment>
<name>A0ABR9V743_9CHRO</name>
<proteinExistence type="predicted"/>
<dbReference type="EMBL" id="JADEWC010000042">
    <property type="protein sequence ID" value="MBE9223710.1"/>
    <property type="molecule type" value="Genomic_DNA"/>
</dbReference>
<evidence type="ECO:0000313" key="2">
    <source>
        <dbReference type="EMBL" id="MBE9223710.1"/>
    </source>
</evidence>
<dbReference type="Proteomes" id="UP000654604">
    <property type="component" value="Unassembled WGS sequence"/>
</dbReference>
<feature type="region of interest" description="Disordered" evidence="1">
    <location>
        <begin position="1"/>
        <end position="42"/>
    </location>
</feature>
<evidence type="ECO:0000313" key="3">
    <source>
        <dbReference type="Proteomes" id="UP000654604"/>
    </source>
</evidence>